<sequence>MRNETLNSFLALADQQRQLTRLPLIIDGRPAISIAQ</sequence>
<evidence type="ECO:0000313" key="2">
    <source>
        <dbReference type="Proteomes" id="UP000063308"/>
    </source>
</evidence>
<reference evidence="1 2" key="1">
    <citation type="submission" date="2014-11" db="EMBL/GenBank/DDBJ databases">
        <title>Symbiosis island explosion on the genome of extra-slow-growing strains of soybean bradyrhizobia with massive insertion sequences.</title>
        <authorList>
            <person name="Iida T."/>
            <person name="Minamisawa K."/>
        </authorList>
    </citation>
    <scope>NUCLEOTIDE SEQUENCE [LARGE SCALE GENOMIC DNA]</scope>
    <source>
        <strain evidence="1 2">NK6</strain>
    </source>
</reference>
<organism evidence="1 2">
    <name type="scientific">Bradyrhizobium diazoefficiens</name>
    <dbReference type="NCBI Taxonomy" id="1355477"/>
    <lineage>
        <taxon>Bacteria</taxon>
        <taxon>Pseudomonadati</taxon>
        <taxon>Pseudomonadota</taxon>
        <taxon>Alphaproteobacteria</taxon>
        <taxon>Hyphomicrobiales</taxon>
        <taxon>Nitrobacteraceae</taxon>
        <taxon>Bradyrhizobium</taxon>
    </lineage>
</organism>
<dbReference type="Proteomes" id="UP000063308">
    <property type="component" value="Chromosome"/>
</dbReference>
<dbReference type="AlphaFoldDB" id="A0A0E4G128"/>
<accession>A0A0E4G128</accession>
<protein>
    <submittedName>
        <fullName evidence="1">Uncharacterized protein</fullName>
    </submittedName>
</protein>
<evidence type="ECO:0000313" key="1">
    <source>
        <dbReference type="EMBL" id="BAR62416.1"/>
    </source>
</evidence>
<proteinExistence type="predicted"/>
<dbReference type="EMBL" id="AP014685">
    <property type="protein sequence ID" value="BAR62416.1"/>
    <property type="molecule type" value="Genomic_DNA"/>
</dbReference>
<gene>
    <name evidence="1" type="ORF">NK6_9277</name>
</gene>
<name>A0A0E4G128_9BRAD</name>